<evidence type="ECO:0000256" key="4">
    <source>
        <dbReference type="ARBA" id="ARBA00022475"/>
    </source>
</evidence>
<dbReference type="Gene3D" id="3.90.1310.10">
    <property type="entry name" value="Penicillin-binding protein 2a (Domain 2)"/>
    <property type="match status" value="1"/>
</dbReference>
<evidence type="ECO:0000256" key="7">
    <source>
        <dbReference type="ARBA" id="ARBA00022984"/>
    </source>
</evidence>
<dbReference type="GO" id="GO:0071555">
    <property type="term" value="P:cell wall organization"/>
    <property type="evidence" value="ECO:0007669"/>
    <property type="project" value="UniProtKB-KW"/>
</dbReference>
<dbReference type="SUPFAM" id="SSF56601">
    <property type="entry name" value="beta-lactamase/transpeptidase-like"/>
    <property type="match status" value="1"/>
</dbReference>
<dbReference type="GO" id="GO:0008658">
    <property type="term" value="F:penicillin binding"/>
    <property type="evidence" value="ECO:0007669"/>
    <property type="project" value="InterPro"/>
</dbReference>
<dbReference type="Pfam" id="PF03717">
    <property type="entry name" value="PBP_dimer"/>
    <property type="match status" value="1"/>
</dbReference>
<dbReference type="Gene3D" id="3.40.710.10">
    <property type="entry name" value="DD-peptidase/beta-lactamase superfamily"/>
    <property type="match status" value="1"/>
</dbReference>
<evidence type="ECO:0000259" key="13">
    <source>
        <dbReference type="Pfam" id="PF00905"/>
    </source>
</evidence>
<comment type="caution">
    <text evidence="15">The sequence shown here is derived from an EMBL/GenBank/DDBJ whole genome shotgun (WGS) entry which is preliminary data.</text>
</comment>
<evidence type="ECO:0000256" key="3">
    <source>
        <dbReference type="ARBA" id="ARBA00007171"/>
    </source>
</evidence>
<dbReference type="PANTHER" id="PTHR30627">
    <property type="entry name" value="PEPTIDOGLYCAN D,D-TRANSPEPTIDASE"/>
    <property type="match status" value="1"/>
</dbReference>
<name>A0A6L5XZT9_9FIRM</name>
<dbReference type="GO" id="GO:0071972">
    <property type="term" value="F:peptidoglycan L,D-transpeptidase activity"/>
    <property type="evidence" value="ECO:0007669"/>
    <property type="project" value="TreeGrafter"/>
</dbReference>
<dbReference type="InterPro" id="IPR036138">
    <property type="entry name" value="PBP_dimer_sf"/>
</dbReference>
<keyword evidence="4" id="KW-1003">Cell membrane</keyword>
<keyword evidence="10" id="KW-0961">Cell wall biogenesis/degradation</keyword>
<keyword evidence="8 12" id="KW-1133">Transmembrane helix</keyword>
<keyword evidence="16" id="KW-1185">Reference proteome</keyword>
<evidence type="ECO:0000313" key="16">
    <source>
        <dbReference type="Proteomes" id="UP000482209"/>
    </source>
</evidence>
<dbReference type="SUPFAM" id="SSF56519">
    <property type="entry name" value="Penicillin binding protein dimerisation domain"/>
    <property type="match status" value="1"/>
</dbReference>
<evidence type="ECO:0000313" key="15">
    <source>
        <dbReference type="EMBL" id="MSS64376.1"/>
    </source>
</evidence>
<evidence type="ECO:0000256" key="1">
    <source>
        <dbReference type="ARBA" id="ARBA00004167"/>
    </source>
</evidence>
<evidence type="ECO:0000256" key="5">
    <source>
        <dbReference type="ARBA" id="ARBA00022692"/>
    </source>
</evidence>
<protein>
    <recommendedName>
        <fullName evidence="17">Penicillin-binding protein</fullName>
    </recommendedName>
</protein>
<evidence type="ECO:0000256" key="9">
    <source>
        <dbReference type="ARBA" id="ARBA00023136"/>
    </source>
</evidence>
<evidence type="ECO:0000256" key="2">
    <source>
        <dbReference type="ARBA" id="ARBA00004236"/>
    </source>
</evidence>
<comment type="similarity">
    <text evidence="3">Belongs to the transpeptidase family.</text>
</comment>
<reference evidence="15 16" key="1">
    <citation type="submission" date="2019-08" db="EMBL/GenBank/DDBJ databases">
        <title>In-depth cultivation of the pig gut microbiome towards novel bacterial diversity and tailored functional studies.</title>
        <authorList>
            <person name="Wylensek D."/>
            <person name="Hitch T.C.A."/>
            <person name="Clavel T."/>
        </authorList>
    </citation>
    <scope>NUCLEOTIDE SEQUENCE [LARGE SCALE GENOMIC DNA]</scope>
    <source>
        <strain evidence="15 16">WCA-693-APC-MOT-I</strain>
    </source>
</reference>
<evidence type="ECO:0000259" key="14">
    <source>
        <dbReference type="Pfam" id="PF03717"/>
    </source>
</evidence>
<dbReference type="InterPro" id="IPR005311">
    <property type="entry name" value="PBP_dimer"/>
</dbReference>
<evidence type="ECO:0000256" key="11">
    <source>
        <dbReference type="SAM" id="MobiDB-lite"/>
    </source>
</evidence>
<dbReference type="InterPro" id="IPR012338">
    <property type="entry name" value="Beta-lactam/transpept-like"/>
</dbReference>
<evidence type="ECO:0000256" key="10">
    <source>
        <dbReference type="ARBA" id="ARBA00023316"/>
    </source>
</evidence>
<keyword evidence="7" id="KW-0573">Peptidoglycan synthesis</keyword>
<keyword evidence="5 12" id="KW-0812">Transmembrane</keyword>
<comment type="subcellular location">
    <subcellularLocation>
        <location evidence="2">Cell membrane</location>
    </subcellularLocation>
    <subcellularLocation>
        <location evidence="1">Membrane</location>
        <topology evidence="1">Single-pass membrane protein</topology>
    </subcellularLocation>
</comment>
<evidence type="ECO:0000256" key="8">
    <source>
        <dbReference type="ARBA" id="ARBA00022989"/>
    </source>
</evidence>
<evidence type="ECO:0008006" key="17">
    <source>
        <dbReference type="Google" id="ProtNLM"/>
    </source>
</evidence>
<dbReference type="InterPro" id="IPR001460">
    <property type="entry name" value="PCN-bd_Tpept"/>
</dbReference>
<feature type="transmembrane region" description="Helical" evidence="12">
    <location>
        <begin position="20"/>
        <end position="41"/>
    </location>
</feature>
<dbReference type="AlphaFoldDB" id="A0A6L5XZT9"/>
<feature type="domain" description="Penicillin-binding protein dimerisation" evidence="14">
    <location>
        <begin position="61"/>
        <end position="319"/>
    </location>
</feature>
<evidence type="ECO:0000256" key="6">
    <source>
        <dbReference type="ARBA" id="ARBA00022960"/>
    </source>
</evidence>
<keyword evidence="9 12" id="KW-0472">Membrane</keyword>
<dbReference type="Gene3D" id="1.10.10.1230">
    <property type="entry name" value="Penicillin-binding protein, N-terminal non-catalytic domain, head sub-domain"/>
    <property type="match status" value="1"/>
</dbReference>
<gene>
    <name evidence="15" type="ORF">FYJ58_10895</name>
</gene>
<evidence type="ECO:0000256" key="12">
    <source>
        <dbReference type="SAM" id="Phobius"/>
    </source>
</evidence>
<dbReference type="GO" id="GO:0005886">
    <property type="term" value="C:plasma membrane"/>
    <property type="evidence" value="ECO:0007669"/>
    <property type="project" value="UniProtKB-SubCell"/>
</dbReference>
<feature type="compositionally biased region" description="Basic and acidic residues" evidence="11">
    <location>
        <begin position="928"/>
        <end position="940"/>
    </location>
</feature>
<keyword evidence="6" id="KW-0133">Cell shape</keyword>
<organism evidence="15 16">
    <name type="scientific">Velocimicrobium porci</name>
    <dbReference type="NCBI Taxonomy" id="2606634"/>
    <lineage>
        <taxon>Bacteria</taxon>
        <taxon>Bacillati</taxon>
        <taxon>Bacillota</taxon>
        <taxon>Clostridia</taxon>
        <taxon>Lachnospirales</taxon>
        <taxon>Lachnospiraceae</taxon>
        <taxon>Velocimicrobium</taxon>
    </lineage>
</organism>
<dbReference type="EMBL" id="VUMT01000017">
    <property type="protein sequence ID" value="MSS64376.1"/>
    <property type="molecule type" value="Genomic_DNA"/>
</dbReference>
<proteinExistence type="inferred from homology"/>
<accession>A0A6L5XZT9</accession>
<dbReference type="InterPro" id="IPR050515">
    <property type="entry name" value="Beta-lactam/transpept"/>
</dbReference>
<dbReference type="Proteomes" id="UP000482209">
    <property type="component" value="Unassembled WGS sequence"/>
</dbReference>
<dbReference type="RefSeq" id="WP_154519767.1">
    <property type="nucleotide sequence ID" value="NZ_VUMT01000017.1"/>
</dbReference>
<feature type="domain" description="Penicillin-binding protein transpeptidase" evidence="13">
    <location>
        <begin position="601"/>
        <end position="921"/>
    </location>
</feature>
<feature type="region of interest" description="Disordered" evidence="11">
    <location>
        <begin position="928"/>
        <end position="953"/>
    </location>
</feature>
<dbReference type="Pfam" id="PF00905">
    <property type="entry name" value="Transpeptidase"/>
    <property type="match status" value="1"/>
</dbReference>
<dbReference type="GO" id="GO:0009252">
    <property type="term" value="P:peptidoglycan biosynthetic process"/>
    <property type="evidence" value="ECO:0007669"/>
    <property type="project" value="UniProtKB-KW"/>
</dbReference>
<sequence>MFDSFMNWLKDVKKSRLFPISIIFFLLFSILIHQLFVLQIVNGEQYEKESEYRDEKPRELKSTRGNILDRKGKVLAYDELSYSVTIEDTGELETNEEKNRMIYDLIQLIEEHGDKLDTDFPIKLNENNEFEFTVEGNSLLRFKKDVYSLQASDKLSDEQISISAKEMFHYIRSSTEKSSPKFEIDDSYSEQDALKIMSIRYSLYLNRYHRYDPTTVAVNVSDKTVAAIKENSADLPGVEISQETYRVYKDSKYFAQMLGYTGTINAEELAALDSKERKKYTSTDQIGKKGLEKEYESYLHGEKGKETVVVNESKRVVGVKERVEPTAGNDLYLTIDADLQKQCYDILEKEIAGILLSQINNGMDVGSKGTSGADIKIPIYDVYFSLIDNNSIDISTLNDKDATNLEKKVYKKFQQEQKSVLNKLNTTLAHDYNKSNEASGKNMEEYLNYIYSMLIKKEILISDKIDREDKMYLDYADSKISLSKFLQYALSNNWIDLSKLEIGDEFYSTKELYGKLVDYMKELLLTDIEFSKKLYHTLIYNFELSGTDICLLLYDQGVLKYNEADINKLKSGNISAYNFIRDKIKKLEITPAQLALEPCSGSIVVTDPNTGEVRALVSYPGYDNNKLANSVDAKYYSYLESNSSAPMLNRPLQSASAPGSTFKMLTSVVALEEGVVTPTEKILDKHQFTKIDANNGPKCWSGSSHGKIDISDAIQVSCNYFFYEMGYRLSLDNGEYNSKKGLARIRKYAKMFGLDSKSGIELYEYKPNISTEDSVRSAIGQGNNNYTPAEIARYVTTVANRGTCYDLTIVDKVKDLDGNVLLNNKAKVHNQVNIKDSTWDAVHSGTYKVVNGPRSSISSLFSKLNVKVAGKTGTAQESKSKPNHALFVSFAPYEDPEISVSVVIQNGYTSSNAAEVARNVYKYYFKSDSDEKNEKEKEEGVNTPELGTQTYTD</sequence>
<dbReference type="GO" id="GO:0008360">
    <property type="term" value="P:regulation of cell shape"/>
    <property type="evidence" value="ECO:0007669"/>
    <property type="project" value="UniProtKB-KW"/>
</dbReference>
<dbReference type="PANTHER" id="PTHR30627:SF2">
    <property type="entry name" value="PEPTIDOGLYCAN D,D-TRANSPEPTIDASE MRDA"/>
    <property type="match status" value="1"/>
</dbReference>